<feature type="region of interest" description="Disordered" evidence="1">
    <location>
        <begin position="1"/>
        <end position="74"/>
    </location>
</feature>
<dbReference type="PANTHER" id="PTHR11439">
    <property type="entry name" value="GAG-POL-RELATED RETROTRANSPOSON"/>
    <property type="match status" value="1"/>
</dbReference>
<protein>
    <recommendedName>
        <fullName evidence="5">Retrovirus-related Pol polyprotein from transposon TNT 1-94</fullName>
    </recommendedName>
</protein>
<dbReference type="EMBL" id="CAJNDS010000841">
    <property type="protein sequence ID" value="CAE7237052.1"/>
    <property type="molecule type" value="Genomic_DNA"/>
</dbReference>
<proteinExistence type="predicted"/>
<sequence>MASDIARQLYQEQARSPELPRAPTLPSARQQELHEVTHQPFQPWCQACLMGRSRQSPHERKEEDPKPDGPIDRKPVIQIDYCYTFTSEKGQERDAPQPADDQDQGPEATPDGDWPKSKEDPEKLDTKDQFGCSLVAAESTTGWICVVPVLAKGSASLKRATEALVRMSMMVAGSEPVIIQGDPEPSIKQLLNSFEACRVRLGLGVVQREAPRGSHASNGVAEKAVSTIRRHALTLKAHLESRIKAKVGGHTHVFAWLLRHSGFLHNRYFATNKGLPPFEVVNSKKYVGKLLPFGESCVFFAGSKYKGDLQWQRGVWVGVNERSNSHVILTPDGARESRSVRRLPAEQQWSAEAVLGCRGLPWDYGGKGRRKKAMYTQERTALLPDSATLEQLAKAAGKAAAETIAAATPIPPQAGTDKEVKLEKAIPAQSHKTDQQESPNVKFVEMKLEGAIPTQSRKKDQQERPRGGSASEAGGSPAPSLYPPGFAGVRYVRGDVEAAEEAHWGEWIEEVGNTLMQEEELYELETEYDLDGDRPPELTPEELEKVDFESDIKELTRLEKMGVLRRVRPDEDVSGHSFLTTKVVRDWRKRPGWTRRSRLVAREYRSWSAWSQELFAPASTLATINSLIAVAMAEGLEAAVIIHVDGRLMGNESSEPVAFVLERMLPGQRAAAGEWFLFMKELLSGARMEGFVKEPTLFVNKDPENKTKLILHADDGLLGATKAEREKLIEKLSEHVEVKVSDVLTKHGGEVEFLKRRYVGTEAGVYMFSNAKHAEGLIEAVGDHVKEKDTPADQSFLEPDETQALSTEKAKIFKECVGRLLYLSHSRPDLQFATCVLSSKMSQPTQGSWKWLLKTVGYLVKVPSLGFLIKPIRDGACFGWNGARALETGGTIVIESVTDSDWAGCKRSRRSKSSIQIFVGGSLVTSVVRTQRSISLSSGEAEFVAMVGGACESRYVKDCLEYMVKGRGIAQRVGCGRVRHLDAGLLWLQQAVKERTFQVGAIAGTANPSDLGTKPVPKARLRELLFKLGAVDDSFETIGQAEHEEAVARQSAKDFFKSNGAGIKNVKQILPILLILSQLQGVEGLSLVAGQSFEDVAAILVTAMIGLMIGALLIGVPGGILLLGRWMLSPMQRSTRTCTRDAGVQANLGMDRAEQQFVDEYVNRATEQRSVIHEQARKIERMETFSLLTILSSALQQRLFSRGSVKHHHQFLKKLDLFPQPRFVSEHFARKRSKSQQAEARGTTDLDAATFVRPTLRPTLRVGTASPTRGKCIDF</sequence>
<keyword evidence="2" id="KW-0812">Transmembrane</keyword>
<feature type="compositionally biased region" description="Basic and acidic residues" evidence="1">
    <location>
        <begin position="113"/>
        <end position="125"/>
    </location>
</feature>
<dbReference type="AlphaFoldDB" id="A0A812L0S4"/>
<name>A0A812L0S4_9DINO</name>
<feature type="compositionally biased region" description="Low complexity" evidence="1">
    <location>
        <begin position="467"/>
        <end position="479"/>
    </location>
</feature>
<evidence type="ECO:0000256" key="2">
    <source>
        <dbReference type="SAM" id="Phobius"/>
    </source>
</evidence>
<evidence type="ECO:0000256" key="1">
    <source>
        <dbReference type="SAM" id="MobiDB-lite"/>
    </source>
</evidence>
<evidence type="ECO:0008006" key="5">
    <source>
        <dbReference type="Google" id="ProtNLM"/>
    </source>
</evidence>
<evidence type="ECO:0000313" key="3">
    <source>
        <dbReference type="EMBL" id="CAE7237052.1"/>
    </source>
</evidence>
<keyword evidence="2" id="KW-0472">Membrane</keyword>
<organism evidence="3 4">
    <name type="scientific">Symbiodinium natans</name>
    <dbReference type="NCBI Taxonomy" id="878477"/>
    <lineage>
        <taxon>Eukaryota</taxon>
        <taxon>Sar</taxon>
        <taxon>Alveolata</taxon>
        <taxon>Dinophyceae</taxon>
        <taxon>Suessiales</taxon>
        <taxon>Symbiodiniaceae</taxon>
        <taxon>Symbiodinium</taxon>
    </lineage>
</organism>
<gene>
    <name evidence="3" type="ORF">SNAT2548_LOCUS10268</name>
</gene>
<feature type="compositionally biased region" description="Basic and acidic residues" evidence="1">
    <location>
        <begin position="56"/>
        <end position="74"/>
    </location>
</feature>
<keyword evidence="4" id="KW-1185">Reference proteome</keyword>
<dbReference type="Proteomes" id="UP000604046">
    <property type="component" value="Unassembled WGS sequence"/>
</dbReference>
<dbReference type="CDD" id="cd09272">
    <property type="entry name" value="RNase_HI_RT_Ty1"/>
    <property type="match status" value="1"/>
</dbReference>
<feature type="compositionally biased region" description="Basic and acidic residues" evidence="1">
    <location>
        <begin position="457"/>
        <end position="466"/>
    </location>
</feature>
<dbReference type="PANTHER" id="PTHR11439:SF463">
    <property type="entry name" value="REVERSE TRANSCRIPTASE TY1_COPIA-TYPE DOMAIN-CONTAINING PROTEIN"/>
    <property type="match status" value="1"/>
</dbReference>
<reference evidence="3" key="1">
    <citation type="submission" date="2021-02" db="EMBL/GenBank/DDBJ databases">
        <authorList>
            <person name="Dougan E. K."/>
            <person name="Rhodes N."/>
            <person name="Thang M."/>
            <person name="Chan C."/>
        </authorList>
    </citation>
    <scope>NUCLEOTIDE SEQUENCE</scope>
</reference>
<feature type="region of interest" description="Disordered" evidence="1">
    <location>
        <begin position="88"/>
        <end position="125"/>
    </location>
</feature>
<feature type="transmembrane region" description="Helical" evidence="2">
    <location>
        <begin position="1096"/>
        <end position="1123"/>
    </location>
</feature>
<dbReference type="OrthoDB" id="443276at2759"/>
<evidence type="ECO:0000313" key="4">
    <source>
        <dbReference type="Proteomes" id="UP000604046"/>
    </source>
</evidence>
<feature type="region of interest" description="Disordered" evidence="1">
    <location>
        <begin position="450"/>
        <end position="481"/>
    </location>
</feature>
<keyword evidence="2" id="KW-1133">Transmembrane helix</keyword>
<comment type="caution">
    <text evidence="3">The sequence shown here is derived from an EMBL/GenBank/DDBJ whole genome shotgun (WGS) entry which is preliminary data.</text>
</comment>
<accession>A0A812L0S4</accession>